<feature type="transmembrane region" description="Helical" evidence="1">
    <location>
        <begin position="40"/>
        <end position="57"/>
    </location>
</feature>
<dbReference type="AlphaFoldDB" id="A0A410WTV6"/>
<feature type="transmembrane region" description="Helical" evidence="1">
    <location>
        <begin position="69"/>
        <end position="88"/>
    </location>
</feature>
<feature type="transmembrane region" description="Helical" evidence="1">
    <location>
        <begin position="100"/>
        <end position="127"/>
    </location>
</feature>
<accession>A0A410WTV6</accession>
<evidence type="ECO:0000256" key="1">
    <source>
        <dbReference type="SAM" id="Phobius"/>
    </source>
</evidence>
<evidence type="ECO:0000313" key="2">
    <source>
        <dbReference type="EMBL" id="QAV17808.1"/>
    </source>
</evidence>
<proteinExistence type="predicted"/>
<name>A0A410WTV6_9BACL</name>
<evidence type="ECO:0000313" key="3">
    <source>
        <dbReference type="Proteomes" id="UP000288943"/>
    </source>
</evidence>
<dbReference type="Proteomes" id="UP000288943">
    <property type="component" value="Chromosome"/>
</dbReference>
<gene>
    <name evidence="2" type="ORF">PC41400_09090</name>
</gene>
<dbReference type="EMBL" id="CP026520">
    <property type="protein sequence ID" value="QAV17808.1"/>
    <property type="molecule type" value="Genomic_DNA"/>
</dbReference>
<keyword evidence="1" id="KW-1133">Transmembrane helix</keyword>
<sequence>MRNKIILILLLSLYYSAISCLYFEFTYLNTDLEWLLKTEYIISFSSFVAVTAILLINKHIKFNWKSLPIISLSYFIYWILYILLRGLIFPLRGEDMGIGFLLIIIMILFWLGLVLGSLLCMLGLFIWKKRIR</sequence>
<feature type="transmembrane region" description="Helical" evidence="1">
    <location>
        <begin position="7"/>
        <end position="28"/>
    </location>
</feature>
<protein>
    <submittedName>
        <fullName evidence="2">Uncharacterized protein</fullName>
    </submittedName>
</protein>
<keyword evidence="1" id="KW-0472">Membrane</keyword>
<keyword evidence="1" id="KW-0812">Transmembrane</keyword>
<dbReference type="PROSITE" id="PS51257">
    <property type="entry name" value="PROKAR_LIPOPROTEIN"/>
    <property type="match status" value="1"/>
</dbReference>
<reference evidence="2 3" key="1">
    <citation type="submission" date="2018-01" db="EMBL/GenBank/DDBJ databases">
        <title>The whole genome sequencing and assembly of Paenibacillus chitinolyticus KCCM 41400 strain.</title>
        <authorList>
            <person name="Kim J.-Y."/>
            <person name="Park M.-K."/>
            <person name="Lee Y.-J."/>
            <person name="Yi H."/>
            <person name="Bahn Y.-S."/>
            <person name="Kim J.F."/>
            <person name="Lee D.-W."/>
        </authorList>
    </citation>
    <scope>NUCLEOTIDE SEQUENCE [LARGE SCALE GENOMIC DNA]</scope>
    <source>
        <strain evidence="2 3">KCCM 41400</strain>
    </source>
</reference>
<organism evidence="2 3">
    <name type="scientific">Paenibacillus chitinolyticus</name>
    <dbReference type="NCBI Taxonomy" id="79263"/>
    <lineage>
        <taxon>Bacteria</taxon>
        <taxon>Bacillati</taxon>
        <taxon>Bacillota</taxon>
        <taxon>Bacilli</taxon>
        <taxon>Bacillales</taxon>
        <taxon>Paenibacillaceae</taxon>
        <taxon>Paenibacillus</taxon>
    </lineage>
</organism>
<dbReference type="KEGG" id="pchi:PC41400_09090"/>